<keyword evidence="2" id="KW-1185">Reference proteome</keyword>
<evidence type="ECO:0000313" key="2">
    <source>
        <dbReference type="Proteomes" id="UP001057452"/>
    </source>
</evidence>
<dbReference type="Proteomes" id="UP001057452">
    <property type="component" value="Chromosome 8"/>
</dbReference>
<sequence length="344" mass="39064">MGLSPQISCSPSTDGSLGIGRCAYELVRGVDCPYSATFIDTFHLLDTGVPRRLRNSICVFEHDMGYPLRRHFSEIVFNSYGGLANSALVFRTITAIGNYDYMWDFIFYQSGSVEAKVHATGYIASSFALKDNFPFGDQVAENVTGNIHTHFINFKVDLDVLGVENVFQTKDMEFVNVSMPWMPERYTMIPKVVEKQLQTEQEAALRQDTKTPRYLHIASNKTNRWGHQRSYRLQVFSYTGDHLPESQAEERAMSWARFKVAITKQKDSEQSCGSLYNQHDIWNPAVDFSKYIEDNESIENQASVWGPSCLGDHRLPSHPSRRGHPQHGNRRQRGRGPAAAPQLL</sequence>
<evidence type="ECO:0000313" key="1">
    <source>
        <dbReference type="EMBL" id="KAI4823006.1"/>
    </source>
</evidence>
<organism evidence="1 2">
    <name type="scientific">Chaenocephalus aceratus</name>
    <name type="common">Blackfin icefish</name>
    <name type="synonym">Chaenichthys aceratus</name>
    <dbReference type="NCBI Taxonomy" id="36190"/>
    <lineage>
        <taxon>Eukaryota</taxon>
        <taxon>Metazoa</taxon>
        <taxon>Chordata</taxon>
        <taxon>Craniata</taxon>
        <taxon>Vertebrata</taxon>
        <taxon>Euteleostomi</taxon>
        <taxon>Actinopterygii</taxon>
        <taxon>Neopterygii</taxon>
        <taxon>Teleostei</taxon>
        <taxon>Neoteleostei</taxon>
        <taxon>Acanthomorphata</taxon>
        <taxon>Eupercaria</taxon>
        <taxon>Perciformes</taxon>
        <taxon>Notothenioidei</taxon>
        <taxon>Channichthyidae</taxon>
        <taxon>Chaenocephalus</taxon>
    </lineage>
</organism>
<dbReference type="EMBL" id="CM043792">
    <property type="protein sequence ID" value="KAI4823006.1"/>
    <property type="molecule type" value="Genomic_DNA"/>
</dbReference>
<comment type="caution">
    <text evidence="1">The sequence shown here is derived from an EMBL/GenBank/DDBJ whole genome shotgun (WGS) entry which is preliminary data.</text>
</comment>
<accession>A0ACB9X9V4</accession>
<gene>
    <name evidence="1" type="ORF">KUCAC02_008521</name>
</gene>
<reference evidence="1" key="1">
    <citation type="submission" date="2022-05" db="EMBL/GenBank/DDBJ databases">
        <title>Chromosome-level genome of Chaenocephalus aceratus.</title>
        <authorList>
            <person name="Park H."/>
        </authorList>
    </citation>
    <scope>NUCLEOTIDE SEQUENCE</scope>
    <source>
        <strain evidence="1">KU_202001</strain>
    </source>
</reference>
<protein>
    <submittedName>
        <fullName evidence="1">Uncharacterized protein</fullName>
    </submittedName>
</protein>
<name>A0ACB9X9V4_CHAAC</name>
<proteinExistence type="predicted"/>